<organism evidence="4 5">
    <name type="scientific">Steccherinum ochraceum</name>
    <dbReference type="NCBI Taxonomy" id="92696"/>
    <lineage>
        <taxon>Eukaryota</taxon>
        <taxon>Fungi</taxon>
        <taxon>Dikarya</taxon>
        <taxon>Basidiomycota</taxon>
        <taxon>Agaricomycotina</taxon>
        <taxon>Agaricomycetes</taxon>
        <taxon>Polyporales</taxon>
        <taxon>Steccherinaceae</taxon>
        <taxon>Steccherinum</taxon>
    </lineage>
</organism>
<dbReference type="OrthoDB" id="10251073at2759"/>
<dbReference type="PROSITE" id="PS51998">
    <property type="entry name" value="DEK_C"/>
    <property type="match status" value="1"/>
</dbReference>
<dbReference type="Pfam" id="PF02201">
    <property type="entry name" value="SWIB"/>
    <property type="match status" value="1"/>
</dbReference>
<feature type="domain" description="DEK-C" evidence="3">
    <location>
        <begin position="2"/>
        <end position="63"/>
    </location>
</feature>
<dbReference type="InterPro" id="IPR014876">
    <property type="entry name" value="DEK_C"/>
</dbReference>
<feature type="compositionally biased region" description="Acidic residues" evidence="1">
    <location>
        <begin position="74"/>
        <end position="89"/>
    </location>
</feature>
<feature type="domain" description="DM2" evidence="2">
    <location>
        <begin position="172"/>
        <end position="249"/>
    </location>
</feature>
<dbReference type="Proteomes" id="UP000292702">
    <property type="component" value="Unassembled WGS sequence"/>
</dbReference>
<dbReference type="SUPFAM" id="SSF47592">
    <property type="entry name" value="SWIB/MDM2 domain"/>
    <property type="match status" value="1"/>
</dbReference>
<comment type="caution">
    <text evidence="4">The sequence shown here is derived from an EMBL/GenBank/DDBJ whole genome shotgun (WGS) entry which is preliminary data.</text>
</comment>
<dbReference type="SMART" id="SM00151">
    <property type="entry name" value="SWIB"/>
    <property type="match status" value="1"/>
</dbReference>
<evidence type="ECO:0000313" key="4">
    <source>
        <dbReference type="EMBL" id="TCD60622.1"/>
    </source>
</evidence>
<dbReference type="InterPro" id="IPR019835">
    <property type="entry name" value="SWIB_domain"/>
</dbReference>
<keyword evidence="5" id="KW-1185">Reference proteome</keyword>
<evidence type="ECO:0000313" key="5">
    <source>
        <dbReference type="Proteomes" id="UP000292702"/>
    </source>
</evidence>
<name>A0A4R0R194_9APHY</name>
<dbReference type="EMBL" id="RWJN01000568">
    <property type="protein sequence ID" value="TCD60622.1"/>
    <property type="molecule type" value="Genomic_DNA"/>
</dbReference>
<feature type="compositionally biased region" description="Basic and acidic residues" evidence="1">
    <location>
        <begin position="90"/>
        <end position="102"/>
    </location>
</feature>
<evidence type="ECO:0000259" key="2">
    <source>
        <dbReference type="PROSITE" id="PS51925"/>
    </source>
</evidence>
<dbReference type="InterPro" id="IPR036885">
    <property type="entry name" value="SWIB_MDM2_dom_sf"/>
</dbReference>
<evidence type="ECO:0000256" key="1">
    <source>
        <dbReference type="SAM" id="MobiDB-lite"/>
    </source>
</evidence>
<dbReference type="AlphaFoldDB" id="A0A4R0R194"/>
<accession>A0A4R0R194</accession>
<dbReference type="PROSITE" id="PS51925">
    <property type="entry name" value="SWIB_MDM2"/>
    <property type="match status" value="1"/>
</dbReference>
<dbReference type="Gene3D" id="1.10.245.10">
    <property type="entry name" value="SWIB/MDM2 domain"/>
    <property type="match status" value="1"/>
</dbReference>
<dbReference type="STRING" id="92696.A0A4R0R194"/>
<dbReference type="CDD" id="cd10567">
    <property type="entry name" value="SWIB-MDM2_like"/>
    <property type="match status" value="1"/>
</dbReference>
<sequence>MTFDASKLETRIRAILQSPGIDLATISAKRVRKQLQEQDPSLTADVVKDNKEEIDRIIGQVYEEVSAAQQAEQDGGDEEGGEEENEDVEDVKPEKASSSKPDKKPKKSRKTKAVSADAELARQLSSELNGRPRSAKKAPAPKRGTKRKSAEVVDSDGEGDESVERPKKRGGGFSKEYTLSEPLAALLSAEKMSRPQVVKHLWVHIRGENLQNPSDKREIICDDGMRAVFGVDKMNMFTMNKMLGQHLYEPES</sequence>
<dbReference type="InterPro" id="IPR003121">
    <property type="entry name" value="SWIB_MDM2_domain"/>
</dbReference>
<feature type="compositionally biased region" description="Basic residues" evidence="1">
    <location>
        <begin position="103"/>
        <end position="112"/>
    </location>
</feature>
<gene>
    <name evidence="4" type="ORF">EIP91_009768</name>
</gene>
<proteinExistence type="predicted"/>
<evidence type="ECO:0000259" key="3">
    <source>
        <dbReference type="PROSITE" id="PS51998"/>
    </source>
</evidence>
<dbReference type="PANTHER" id="PTHR13844">
    <property type="entry name" value="SWI/SNF-RELATED MATRIX-ASSOCIATED ACTIN-DEPENDENT REGULATOR OF CHROMATIN SUBFAMILY D"/>
    <property type="match status" value="1"/>
</dbReference>
<feature type="compositionally biased region" description="Basic residues" evidence="1">
    <location>
        <begin position="133"/>
        <end position="147"/>
    </location>
</feature>
<feature type="region of interest" description="Disordered" evidence="1">
    <location>
        <begin position="64"/>
        <end position="175"/>
    </location>
</feature>
<protein>
    <submittedName>
        <fullName evidence="4">Uncharacterized protein</fullName>
    </submittedName>
</protein>
<reference evidence="4 5" key="1">
    <citation type="submission" date="2018-11" db="EMBL/GenBank/DDBJ databases">
        <title>Genome assembly of Steccherinum ochraceum LE-BIN_3174, the white-rot fungus of the Steccherinaceae family (The Residual Polyporoid clade, Polyporales, Basidiomycota).</title>
        <authorList>
            <person name="Fedorova T.V."/>
            <person name="Glazunova O.A."/>
            <person name="Landesman E.O."/>
            <person name="Moiseenko K.V."/>
            <person name="Psurtseva N.V."/>
            <person name="Savinova O.S."/>
            <person name="Shakhova N.V."/>
            <person name="Tyazhelova T.V."/>
            <person name="Vasina D.V."/>
        </authorList>
    </citation>
    <scope>NUCLEOTIDE SEQUENCE [LARGE SCALE GENOMIC DNA]</scope>
    <source>
        <strain evidence="4 5">LE-BIN_3174</strain>
    </source>
</reference>